<dbReference type="SUPFAM" id="SSF47384">
    <property type="entry name" value="Homodimeric domain of signal transducing histidine kinase"/>
    <property type="match status" value="1"/>
</dbReference>
<dbReference type="InterPro" id="IPR000014">
    <property type="entry name" value="PAS"/>
</dbReference>
<dbReference type="InterPro" id="IPR036890">
    <property type="entry name" value="HATPase_C_sf"/>
</dbReference>
<dbReference type="CDD" id="cd00082">
    <property type="entry name" value="HisKA"/>
    <property type="match status" value="1"/>
</dbReference>
<evidence type="ECO:0000259" key="6">
    <source>
        <dbReference type="PROSITE" id="PS50109"/>
    </source>
</evidence>
<dbReference type="Pfam" id="PF00512">
    <property type="entry name" value="HisKA"/>
    <property type="match status" value="1"/>
</dbReference>
<dbReference type="NCBIfam" id="TIGR00229">
    <property type="entry name" value="sensory_box"/>
    <property type="match status" value="1"/>
</dbReference>
<name>A0ABT5ELY3_9BACT</name>
<evidence type="ECO:0000313" key="9">
    <source>
        <dbReference type="EMBL" id="MDC0742834.1"/>
    </source>
</evidence>
<dbReference type="CDD" id="cd00130">
    <property type="entry name" value="PAS"/>
    <property type="match status" value="1"/>
</dbReference>
<evidence type="ECO:0000256" key="2">
    <source>
        <dbReference type="ARBA" id="ARBA00012438"/>
    </source>
</evidence>
<dbReference type="Gene3D" id="3.30.565.10">
    <property type="entry name" value="Histidine kinase-like ATPase, C-terminal domain"/>
    <property type="match status" value="1"/>
</dbReference>
<dbReference type="PANTHER" id="PTHR43047:SF72">
    <property type="entry name" value="OSMOSENSING HISTIDINE PROTEIN KINASE SLN1"/>
    <property type="match status" value="1"/>
</dbReference>
<dbReference type="InterPro" id="IPR001610">
    <property type="entry name" value="PAC"/>
</dbReference>
<reference evidence="9 10" key="1">
    <citation type="submission" date="2022-11" db="EMBL/GenBank/DDBJ databases">
        <title>Minimal conservation of predation-associated metabolite biosynthetic gene clusters underscores biosynthetic potential of Myxococcota including descriptions for ten novel species: Archangium lansinium sp. nov., Myxococcus landrumus sp. nov., Nannocystis bai.</title>
        <authorList>
            <person name="Ahearne A."/>
            <person name="Stevens C."/>
            <person name="Dowd S."/>
        </authorList>
    </citation>
    <scope>NUCLEOTIDE SEQUENCE [LARGE SCALE GENOMIC DNA]</scope>
    <source>
        <strain evidence="9 10">RJM3</strain>
    </source>
</reference>
<comment type="caution">
    <text evidence="9">The sequence shown here is derived from an EMBL/GenBank/DDBJ whole genome shotgun (WGS) entry which is preliminary data.</text>
</comment>
<dbReference type="SUPFAM" id="SSF55874">
    <property type="entry name" value="ATPase domain of HSP90 chaperone/DNA topoisomerase II/histidine kinase"/>
    <property type="match status" value="1"/>
</dbReference>
<dbReference type="Pfam" id="PF08447">
    <property type="entry name" value="PAS_3"/>
    <property type="match status" value="1"/>
</dbReference>
<evidence type="ECO:0000259" key="7">
    <source>
        <dbReference type="PROSITE" id="PS50112"/>
    </source>
</evidence>
<evidence type="ECO:0000256" key="4">
    <source>
        <dbReference type="ARBA" id="ARBA00022679"/>
    </source>
</evidence>
<keyword evidence="5" id="KW-0418">Kinase</keyword>
<dbReference type="PANTHER" id="PTHR43047">
    <property type="entry name" value="TWO-COMPONENT HISTIDINE PROTEIN KINASE"/>
    <property type="match status" value="1"/>
</dbReference>
<dbReference type="InterPro" id="IPR035965">
    <property type="entry name" value="PAS-like_dom_sf"/>
</dbReference>
<evidence type="ECO:0000256" key="3">
    <source>
        <dbReference type="ARBA" id="ARBA00022553"/>
    </source>
</evidence>
<accession>A0ABT5ELY3</accession>
<feature type="domain" description="PAS" evidence="7">
    <location>
        <begin position="19"/>
        <end position="71"/>
    </location>
</feature>
<dbReference type="InterPro" id="IPR005467">
    <property type="entry name" value="His_kinase_dom"/>
</dbReference>
<dbReference type="SUPFAM" id="SSF55785">
    <property type="entry name" value="PYP-like sensor domain (PAS domain)"/>
    <property type="match status" value="1"/>
</dbReference>
<evidence type="ECO:0000256" key="5">
    <source>
        <dbReference type="ARBA" id="ARBA00022777"/>
    </source>
</evidence>
<comment type="catalytic activity">
    <reaction evidence="1">
        <text>ATP + protein L-histidine = ADP + protein N-phospho-L-histidine.</text>
        <dbReference type="EC" id="2.7.13.3"/>
    </reaction>
</comment>
<dbReference type="PROSITE" id="PS50109">
    <property type="entry name" value="HIS_KIN"/>
    <property type="match status" value="1"/>
</dbReference>
<keyword evidence="10" id="KW-1185">Reference proteome</keyword>
<feature type="domain" description="Histidine kinase" evidence="6">
    <location>
        <begin position="320"/>
        <end position="537"/>
    </location>
</feature>
<dbReference type="SMART" id="SM00086">
    <property type="entry name" value="PAC"/>
    <property type="match status" value="1"/>
</dbReference>
<proteinExistence type="predicted"/>
<dbReference type="InterPro" id="IPR000700">
    <property type="entry name" value="PAS-assoc_C"/>
</dbReference>
<dbReference type="InterPro" id="IPR036097">
    <property type="entry name" value="HisK_dim/P_sf"/>
</dbReference>
<dbReference type="SMART" id="SM00091">
    <property type="entry name" value="PAS"/>
    <property type="match status" value="1"/>
</dbReference>
<dbReference type="Proteomes" id="UP001221411">
    <property type="component" value="Unassembled WGS sequence"/>
</dbReference>
<dbReference type="CDD" id="cd00075">
    <property type="entry name" value="HATPase"/>
    <property type="match status" value="1"/>
</dbReference>
<dbReference type="Gene3D" id="1.10.287.130">
    <property type="match status" value="1"/>
</dbReference>
<sequence length="542" mass="59715">MDERPGATFDQAAIGMAHVSLDGELLRANPRLCESLGLRLDELTRRPAGDVRHPDDREAAFQHLQAMRDGVIQSSTHEERLLRRDGSSLWVAVTRSLARGRSGAPLYIIEIMTDIDRHKRAEEARERALASERAARIRVELAEARMARLQVITSELSRALTPTQVADVVLTQGCAALYADAGYVALQGEDGMVDVLLAPGYPQELIEPMRRFPISARLPSADCIRTGRLLVFESREVFRDAYPDIPTQNWARTWVAVPMMVGDRILGALGITYLETCEITSEDREYMMTLAQHCAQALERARLYEAEQQARLAREEALAIAAHDLRNPLSALSLGAASLSRMAPEGDAGQRIRERAQKMKATTEYAIQMLRNLLDAAIIEANTLTLEMAPYEVDAIIAEVAEVHAPLAEQKELRLHTRPLGYSLPIPCDRGRLAQALSNLIGNALKFTAHGGEITLAVALDDVSVRFSVTDTGAGIKPENLPRLFDRYWRPRAVRGAGTGLGLYIVKGIVEGHGGQISVDSHLGVGTAFSFTIPIERPRDRT</sequence>
<keyword evidence="9" id="KW-0067">ATP-binding</keyword>
<dbReference type="EMBL" id="JAQNDO010000001">
    <property type="protein sequence ID" value="MDC0742834.1"/>
    <property type="molecule type" value="Genomic_DNA"/>
</dbReference>
<dbReference type="InterPro" id="IPR013655">
    <property type="entry name" value="PAS_fold_3"/>
</dbReference>
<gene>
    <name evidence="9" type="ORF">POL67_15905</name>
</gene>
<dbReference type="Gene3D" id="3.30.450.40">
    <property type="match status" value="1"/>
</dbReference>
<keyword evidence="4" id="KW-0808">Transferase</keyword>
<dbReference type="SMART" id="SM00388">
    <property type="entry name" value="HisKA"/>
    <property type="match status" value="1"/>
</dbReference>
<evidence type="ECO:0000313" key="10">
    <source>
        <dbReference type="Proteomes" id="UP001221411"/>
    </source>
</evidence>
<dbReference type="Pfam" id="PF02518">
    <property type="entry name" value="HATPase_c"/>
    <property type="match status" value="1"/>
</dbReference>
<evidence type="ECO:0000259" key="8">
    <source>
        <dbReference type="PROSITE" id="PS50113"/>
    </source>
</evidence>
<dbReference type="Gene3D" id="3.30.450.20">
    <property type="entry name" value="PAS domain"/>
    <property type="match status" value="1"/>
</dbReference>
<evidence type="ECO:0000256" key="1">
    <source>
        <dbReference type="ARBA" id="ARBA00000085"/>
    </source>
</evidence>
<protein>
    <recommendedName>
        <fullName evidence="2">histidine kinase</fullName>
        <ecNumber evidence="2">2.7.13.3</ecNumber>
    </recommendedName>
</protein>
<dbReference type="SUPFAM" id="SSF55781">
    <property type="entry name" value="GAF domain-like"/>
    <property type="match status" value="1"/>
</dbReference>
<dbReference type="InterPro" id="IPR003594">
    <property type="entry name" value="HATPase_dom"/>
</dbReference>
<dbReference type="InterPro" id="IPR004358">
    <property type="entry name" value="Sig_transdc_His_kin-like_C"/>
</dbReference>
<dbReference type="SMART" id="SM00387">
    <property type="entry name" value="HATPase_c"/>
    <property type="match status" value="1"/>
</dbReference>
<dbReference type="GO" id="GO:0005524">
    <property type="term" value="F:ATP binding"/>
    <property type="evidence" value="ECO:0007669"/>
    <property type="project" value="UniProtKB-KW"/>
</dbReference>
<dbReference type="PROSITE" id="PS50112">
    <property type="entry name" value="PAS"/>
    <property type="match status" value="1"/>
</dbReference>
<dbReference type="SMART" id="SM00065">
    <property type="entry name" value="GAF"/>
    <property type="match status" value="1"/>
</dbReference>
<keyword evidence="9" id="KW-0547">Nucleotide-binding</keyword>
<dbReference type="EC" id="2.7.13.3" evidence="2"/>
<dbReference type="InterPro" id="IPR003661">
    <property type="entry name" value="HisK_dim/P_dom"/>
</dbReference>
<dbReference type="InterPro" id="IPR003018">
    <property type="entry name" value="GAF"/>
</dbReference>
<dbReference type="PROSITE" id="PS50113">
    <property type="entry name" value="PAC"/>
    <property type="match status" value="1"/>
</dbReference>
<keyword evidence="3" id="KW-0597">Phosphoprotein</keyword>
<organism evidence="9 10">
    <name type="scientific">Polyangium mundeleinium</name>
    <dbReference type="NCBI Taxonomy" id="2995306"/>
    <lineage>
        <taxon>Bacteria</taxon>
        <taxon>Pseudomonadati</taxon>
        <taxon>Myxococcota</taxon>
        <taxon>Polyangia</taxon>
        <taxon>Polyangiales</taxon>
        <taxon>Polyangiaceae</taxon>
        <taxon>Polyangium</taxon>
    </lineage>
</organism>
<dbReference type="InterPro" id="IPR029016">
    <property type="entry name" value="GAF-like_dom_sf"/>
</dbReference>
<feature type="domain" description="PAC" evidence="8">
    <location>
        <begin position="75"/>
        <end position="127"/>
    </location>
</feature>
<dbReference type="Pfam" id="PF13185">
    <property type="entry name" value="GAF_2"/>
    <property type="match status" value="1"/>
</dbReference>
<dbReference type="PRINTS" id="PR00344">
    <property type="entry name" value="BCTRLSENSOR"/>
</dbReference>